<evidence type="ECO:0000313" key="2">
    <source>
        <dbReference type="Proteomes" id="UP000499080"/>
    </source>
</evidence>
<reference evidence="1 2" key="1">
    <citation type="journal article" date="2019" name="Sci. Rep.">
        <title>Orb-weaving spider Araneus ventricosus genome elucidates the spidroin gene catalogue.</title>
        <authorList>
            <person name="Kono N."/>
            <person name="Nakamura H."/>
            <person name="Ohtoshi R."/>
            <person name="Moran D.A.P."/>
            <person name="Shinohara A."/>
            <person name="Yoshida Y."/>
            <person name="Fujiwara M."/>
            <person name="Mori M."/>
            <person name="Tomita M."/>
            <person name="Arakawa K."/>
        </authorList>
    </citation>
    <scope>NUCLEOTIDE SEQUENCE [LARGE SCALE GENOMIC DNA]</scope>
</reference>
<gene>
    <name evidence="1" type="ORF">AVEN_258893_1</name>
</gene>
<organism evidence="1 2">
    <name type="scientific">Araneus ventricosus</name>
    <name type="common">Orbweaver spider</name>
    <name type="synonym">Epeira ventricosa</name>
    <dbReference type="NCBI Taxonomy" id="182803"/>
    <lineage>
        <taxon>Eukaryota</taxon>
        <taxon>Metazoa</taxon>
        <taxon>Ecdysozoa</taxon>
        <taxon>Arthropoda</taxon>
        <taxon>Chelicerata</taxon>
        <taxon>Arachnida</taxon>
        <taxon>Araneae</taxon>
        <taxon>Araneomorphae</taxon>
        <taxon>Entelegynae</taxon>
        <taxon>Araneoidea</taxon>
        <taxon>Araneidae</taxon>
        <taxon>Araneus</taxon>
    </lineage>
</organism>
<evidence type="ECO:0000313" key="1">
    <source>
        <dbReference type="EMBL" id="GBM32952.1"/>
    </source>
</evidence>
<comment type="caution">
    <text evidence="1">The sequence shown here is derived from an EMBL/GenBank/DDBJ whole genome shotgun (WGS) entry which is preliminary data.</text>
</comment>
<protein>
    <submittedName>
        <fullName evidence="1">Uncharacterized protein</fullName>
    </submittedName>
</protein>
<keyword evidence="2" id="KW-1185">Reference proteome</keyword>
<name>A0A4Y2EUL9_ARAVE</name>
<dbReference type="EMBL" id="BGPR01093965">
    <property type="protein sequence ID" value="GBM32952.1"/>
    <property type="molecule type" value="Genomic_DNA"/>
</dbReference>
<proteinExistence type="predicted"/>
<accession>A0A4Y2EUL9</accession>
<dbReference type="AlphaFoldDB" id="A0A4Y2EUL9"/>
<dbReference type="Proteomes" id="UP000499080">
    <property type="component" value="Unassembled WGS sequence"/>
</dbReference>
<sequence>MDLISLNSGQMTSMPPELTPLLQTSTPYQRKGIWAPMYDATSPQVSNLTIWSQGRDLTTTPLRVRLGYINVPFLKQHESYLGMDFIILNRSQMTRTTPDPAPPNFRATPMGGRLATTYHLACNKPHTRRIFSGIGFRTRDLTTGTPRPRPLREQRILTKTLEIHVLFLLDINFFPHYSLDYIQFGKYVRNLEYL</sequence>